<dbReference type="InterPro" id="IPR050309">
    <property type="entry name" value="Type-B_Carboxylest/Lipase"/>
</dbReference>
<sequence length="690" mass="75475">MIKLVTVLLLALYLSTPGVQRVSARSVSLLFENDGDWENLDNRTSALLFYDPETLDDAFQVCRGFDETLFNSKTLSDIWNKLSYLKYQGVFNEHTKFWVASESNDGGSILAPFTSVSSALNVNADDSQKLPFICSNSAPLTSQVNTDFPSLPKTNVTSNEIVFTGVRDHLTFRFMGVPYASPPTASLRFRYPEPWKGAYVNATGFQSACLQFGSFANNDAGLNPWGVSENCLFLNIYTSYLPSSPSKAAPLRPVLFWIHGGGNLNGMGSDETFDGGPLVSRGDVVLVTINYRLNIFGFLGLNTSDSAIPGNFAMADKIAALHWVQEHIADFGGDPEKVTIFGQSAGGWSIVDLLKSPKASGLFHAAISQSGGSGTFTTAEAVYEMVEPYLTPLCDLKQQTGTELLQCLQALPAEVLLNITNFAGSWSTVLDGVYALDSAVNQMALGPDAVNSVPFMLGFMPEEGQSLLGSTISPNATDFKQSLLNALGSTLAQDVLQSGLWTINEDFDVYNATIIAYTDWFLTCPAENMIAAASKSTAFPAMYIYSMQHAYGLSFYDPFGLCTFPVGDPQPYYRCHSGDLYEVFGTYHIFSEPLRIPADISYTDLVQDIWTAFARTGDPNPDLADLAARGPAYQSTLRLLQDTKWVWPKYDEVSMQMASLEYPELMTIRGLPDDLNRRCAVITAGSQNLD</sequence>
<name>A0ABQ8Q1A0_9AGAR</name>
<feature type="signal peptide" evidence="3">
    <location>
        <begin position="1"/>
        <end position="24"/>
    </location>
</feature>
<feature type="domain" description="Carboxylesterase type B" evidence="4">
    <location>
        <begin position="173"/>
        <end position="663"/>
    </location>
</feature>
<keyword evidence="6" id="KW-1185">Reference proteome</keyword>
<evidence type="ECO:0000313" key="5">
    <source>
        <dbReference type="EMBL" id="KAJ3992487.1"/>
    </source>
</evidence>
<dbReference type="InterPro" id="IPR019826">
    <property type="entry name" value="Carboxylesterase_B_AS"/>
</dbReference>
<proteinExistence type="inferred from homology"/>
<comment type="caution">
    <text evidence="5">The sequence shown here is derived from an EMBL/GenBank/DDBJ whole genome shotgun (WGS) entry which is preliminary data.</text>
</comment>
<dbReference type="Pfam" id="PF00135">
    <property type="entry name" value="COesterase"/>
    <property type="match status" value="1"/>
</dbReference>
<dbReference type="InterPro" id="IPR029058">
    <property type="entry name" value="AB_hydrolase_fold"/>
</dbReference>
<dbReference type="EC" id="3.1.1.-" evidence="3"/>
<protein>
    <recommendedName>
        <fullName evidence="3">Carboxylic ester hydrolase</fullName>
        <ecNumber evidence="3">3.1.1.-</ecNumber>
    </recommendedName>
</protein>
<evidence type="ECO:0000256" key="3">
    <source>
        <dbReference type="RuleBase" id="RU361235"/>
    </source>
</evidence>
<reference evidence="5" key="1">
    <citation type="submission" date="2022-08" db="EMBL/GenBank/DDBJ databases">
        <authorList>
            <consortium name="DOE Joint Genome Institute"/>
            <person name="Min B."/>
            <person name="Riley R."/>
            <person name="Sierra-Patev S."/>
            <person name="Naranjo-Ortiz M."/>
            <person name="Looney B."/>
            <person name="Konkel Z."/>
            <person name="Slot J.C."/>
            <person name="Sakamoto Y."/>
            <person name="Steenwyk J.L."/>
            <person name="Rokas A."/>
            <person name="Carro J."/>
            <person name="Camarero S."/>
            <person name="Ferreira P."/>
            <person name="Molpeceres G."/>
            <person name="Ruiz-Duenas F.J."/>
            <person name="Serrano A."/>
            <person name="Henrissat B."/>
            <person name="Drula E."/>
            <person name="Hughes K.W."/>
            <person name="Mata J.L."/>
            <person name="Ishikawa N.K."/>
            <person name="Vargas-Isla R."/>
            <person name="Ushijima S."/>
            <person name="Smith C.A."/>
            <person name="Ahrendt S."/>
            <person name="Andreopoulos W."/>
            <person name="He G."/>
            <person name="Labutti K."/>
            <person name="Lipzen A."/>
            <person name="Ng V."/>
            <person name="Sandor L."/>
            <person name="Barry K."/>
            <person name="Martinez A.T."/>
            <person name="Xiao Y."/>
            <person name="Gibbons J.G."/>
            <person name="Terashima K."/>
            <person name="Hibbett D.S."/>
            <person name="Grigoriev I.V."/>
        </authorList>
    </citation>
    <scope>NUCLEOTIDE SEQUENCE</scope>
    <source>
        <strain evidence="5">TFB10827</strain>
    </source>
</reference>
<keyword evidence="3" id="KW-0732">Signal</keyword>
<dbReference type="EMBL" id="MU790851">
    <property type="protein sequence ID" value="KAJ3992487.1"/>
    <property type="molecule type" value="Genomic_DNA"/>
</dbReference>
<organism evidence="5 6">
    <name type="scientific">Lentinula boryana</name>
    <dbReference type="NCBI Taxonomy" id="40481"/>
    <lineage>
        <taxon>Eukaryota</taxon>
        <taxon>Fungi</taxon>
        <taxon>Dikarya</taxon>
        <taxon>Basidiomycota</taxon>
        <taxon>Agaricomycotina</taxon>
        <taxon>Agaricomycetes</taxon>
        <taxon>Agaricomycetidae</taxon>
        <taxon>Agaricales</taxon>
        <taxon>Marasmiineae</taxon>
        <taxon>Omphalotaceae</taxon>
        <taxon>Lentinula</taxon>
    </lineage>
</organism>
<evidence type="ECO:0000313" key="6">
    <source>
        <dbReference type="Proteomes" id="UP001163828"/>
    </source>
</evidence>
<gene>
    <name evidence="5" type="ORF">F5050DRAFT_1579451</name>
</gene>
<dbReference type="PROSITE" id="PS00122">
    <property type="entry name" value="CARBOXYLESTERASE_B_1"/>
    <property type="match status" value="1"/>
</dbReference>
<keyword evidence="2 3" id="KW-0378">Hydrolase</keyword>
<dbReference type="InterPro" id="IPR002018">
    <property type="entry name" value="CarbesteraseB"/>
</dbReference>
<evidence type="ECO:0000256" key="1">
    <source>
        <dbReference type="ARBA" id="ARBA00005964"/>
    </source>
</evidence>
<dbReference type="Proteomes" id="UP001163828">
    <property type="component" value="Unassembled WGS sequence"/>
</dbReference>
<feature type="chain" id="PRO_5045005044" description="Carboxylic ester hydrolase" evidence="3">
    <location>
        <begin position="25"/>
        <end position="690"/>
    </location>
</feature>
<comment type="similarity">
    <text evidence="1 3">Belongs to the type-B carboxylesterase/lipase family.</text>
</comment>
<evidence type="ECO:0000259" key="4">
    <source>
        <dbReference type="Pfam" id="PF00135"/>
    </source>
</evidence>
<dbReference type="SUPFAM" id="SSF53474">
    <property type="entry name" value="alpha/beta-Hydrolases"/>
    <property type="match status" value="1"/>
</dbReference>
<evidence type="ECO:0000256" key="2">
    <source>
        <dbReference type="ARBA" id="ARBA00022801"/>
    </source>
</evidence>
<accession>A0ABQ8Q1A0</accession>
<dbReference type="Gene3D" id="3.40.50.1820">
    <property type="entry name" value="alpha/beta hydrolase"/>
    <property type="match status" value="1"/>
</dbReference>
<dbReference type="PANTHER" id="PTHR11559">
    <property type="entry name" value="CARBOXYLESTERASE"/>
    <property type="match status" value="1"/>
</dbReference>